<gene>
    <name evidence="1" type="ORF">M9H77_03473</name>
</gene>
<name>A0ACC0CBI4_CATRO</name>
<dbReference type="Proteomes" id="UP001060085">
    <property type="component" value="Linkage Group LG01"/>
</dbReference>
<comment type="caution">
    <text evidence="1">The sequence shown here is derived from an EMBL/GenBank/DDBJ whole genome shotgun (WGS) entry which is preliminary data.</text>
</comment>
<evidence type="ECO:0000313" key="2">
    <source>
        <dbReference type="Proteomes" id="UP001060085"/>
    </source>
</evidence>
<evidence type="ECO:0000313" key="1">
    <source>
        <dbReference type="EMBL" id="KAI5682245.1"/>
    </source>
</evidence>
<accession>A0ACC0CBI4</accession>
<organism evidence="1 2">
    <name type="scientific">Catharanthus roseus</name>
    <name type="common">Madagascar periwinkle</name>
    <name type="synonym">Vinca rosea</name>
    <dbReference type="NCBI Taxonomy" id="4058"/>
    <lineage>
        <taxon>Eukaryota</taxon>
        <taxon>Viridiplantae</taxon>
        <taxon>Streptophyta</taxon>
        <taxon>Embryophyta</taxon>
        <taxon>Tracheophyta</taxon>
        <taxon>Spermatophyta</taxon>
        <taxon>Magnoliopsida</taxon>
        <taxon>eudicotyledons</taxon>
        <taxon>Gunneridae</taxon>
        <taxon>Pentapetalae</taxon>
        <taxon>asterids</taxon>
        <taxon>lamiids</taxon>
        <taxon>Gentianales</taxon>
        <taxon>Apocynaceae</taxon>
        <taxon>Rauvolfioideae</taxon>
        <taxon>Vinceae</taxon>
        <taxon>Catharanthinae</taxon>
        <taxon>Catharanthus</taxon>
    </lineage>
</organism>
<keyword evidence="2" id="KW-1185">Reference proteome</keyword>
<sequence length="193" mass="21548">MSYDKEDADNVENDIVEESHVRRIKKDAYFVASSDSPGLIIRQLLPSGRFPQMLLWRCCNSPRRLTKRRHSRQDTTRQGERGSRTASLLDQRLWTNNSSSERRPGWATAVNGDGSSGASSSSINGSNSFGTSSINGSNIFGSFSNLDSNQWSKLLTLLNNPTPTQTDTLFSMKNLWILDSGCSHHMTGRKDFL</sequence>
<dbReference type="EMBL" id="CM044701">
    <property type="protein sequence ID" value="KAI5682245.1"/>
    <property type="molecule type" value="Genomic_DNA"/>
</dbReference>
<reference evidence="2" key="1">
    <citation type="journal article" date="2023" name="Nat. Plants">
        <title>Single-cell RNA sequencing provides a high-resolution roadmap for understanding the multicellular compartmentation of specialized metabolism.</title>
        <authorList>
            <person name="Sun S."/>
            <person name="Shen X."/>
            <person name="Li Y."/>
            <person name="Li Y."/>
            <person name="Wang S."/>
            <person name="Li R."/>
            <person name="Zhang H."/>
            <person name="Shen G."/>
            <person name="Guo B."/>
            <person name="Wei J."/>
            <person name="Xu J."/>
            <person name="St-Pierre B."/>
            <person name="Chen S."/>
            <person name="Sun C."/>
        </authorList>
    </citation>
    <scope>NUCLEOTIDE SEQUENCE [LARGE SCALE GENOMIC DNA]</scope>
</reference>
<protein>
    <submittedName>
        <fullName evidence="1">Uncharacterized protein</fullName>
    </submittedName>
</protein>
<proteinExistence type="predicted"/>